<dbReference type="NCBIfam" id="TIGR03083">
    <property type="entry name" value="maleylpyruvate isomerase family mycothiol-dependent enzyme"/>
    <property type="match status" value="1"/>
</dbReference>
<dbReference type="PANTHER" id="PTHR40758:SF1">
    <property type="entry name" value="CONSERVED PROTEIN"/>
    <property type="match status" value="1"/>
</dbReference>
<feature type="domain" description="MDMPI C-terminal" evidence="1">
    <location>
        <begin position="149"/>
        <end position="241"/>
    </location>
</feature>
<evidence type="ECO:0000313" key="3">
    <source>
        <dbReference type="EMBL" id="GAA2177305.1"/>
    </source>
</evidence>
<dbReference type="Pfam" id="PF11716">
    <property type="entry name" value="MDMPI_N"/>
    <property type="match status" value="1"/>
</dbReference>
<dbReference type="PANTHER" id="PTHR40758">
    <property type="entry name" value="CONSERVED PROTEIN"/>
    <property type="match status" value="1"/>
</dbReference>
<name>A0ABN3AZM2_9MICC</name>
<dbReference type="EMBL" id="BAAAON010000003">
    <property type="protein sequence ID" value="GAA2177305.1"/>
    <property type="molecule type" value="Genomic_DNA"/>
</dbReference>
<dbReference type="InterPro" id="IPR017517">
    <property type="entry name" value="Maleyloyr_isom"/>
</dbReference>
<reference evidence="3 4" key="1">
    <citation type="journal article" date="2019" name="Int. J. Syst. Evol. Microbiol.">
        <title>The Global Catalogue of Microorganisms (GCM) 10K type strain sequencing project: providing services to taxonomists for standard genome sequencing and annotation.</title>
        <authorList>
            <consortium name="The Broad Institute Genomics Platform"/>
            <consortium name="The Broad Institute Genome Sequencing Center for Infectious Disease"/>
            <person name="Wu L."/>
            <person name="Ma J."/>
        </authorList>
    </citation>
    <scope>NUCLEOTIDE SEQUENCE [LARGE SCALE GENOMIC DNA]</scope>
    <source>
        <strain evidence="3 4">JCM 14917</strain>
    </source>
</reference>
<dbReference type="InterPro" id="IPR010872">
    <property type="entry name" value="MDMPI_C-term_domain"/>
</dbReference>
<comment type="caution">
    <text evidence="3">The sequence shown here is derived from an EMBL/GenBank/DDBJ whole genome shotgun (WGS) entry which is preliminary data.</text>
</comment>
<feature type="domain" description="Mycothiol-dependent maleylpyruvate isomerase metal-binding" evidence="2">
    <location>
        <begin position="20"/>
        <end position="137"/>
    </location>
</feature>
<dbReference type="SUPFAM" id="SSF109854">
    <property type="entry name" value="DinB/YfiT-like putative metalloenzymes"/>
    <property type="match status" value="1"/>
</dbReference>
<dbReference type="Proteomes" id="UP001500974">
    <property type="component" value="Unassembled WGS sequence"/>
</dbReference>
<dbReference type="GO" id="GO:0016853">
    <property type="term" value="F:isomerase activity"/>
    <property type="evidence" value="ECO:0007669"/>
    <property type="project" value="UniProtKB-KW"/>
</dbReference>
<gene>
    <name evidence="3" type="ORF">GCM10009784_27430</name>
</gene>
<evidence type="ECO:0000259" key="2">
    <source>
        <dbReference type="Pfam" id="PF11716"/>
    </source>
</evidence>
<keyword evidence="4" id="KW-1185">Reference proteome</keyword>
<evidence type="ECO:0000259" key="1">
    <source>
        <dbReference type="Pfam" id="PF07398"/>
    </source>
</evidence>
<accession>A0ABN3AZM2</accession>
<keyword evidence="3" id="KW-0413">Isomerase</keyword>
<sequence>MKPDYPYALTFARYRELMEKDFARLLELTRSADAAARIPACPDWDVEQLVRHTALVYLQKAETIRTGAKPQGRWVPEDILQLGPAEILETCYQRITGEFDAHDPSDPAESWVAEDQTVGFWIRRLTHETSIHRYDLEAALGNPQPVETELAVDGIDEVLTVMFERGRSAGSDSGPAEVTGNLLLESGGASWSVLLLPHDVEISADAAGSSPDASISGESNDILLWLWGREPLPIQAGDAGLAAELRRRLAATT</sequence>
<evidence type="ECO:0000313" key="4">
    <source>
        <dbReference type="Proteomes" id="UP001500974"/>
    </source>
</evidence>
<organism evidence="3 4">
    <name type="scientific">Arthrobacter parietis</name>
    <dbReference type="NCBI Taxonomy" id="271434"/>
    <lineage>
        <taxon>Bacteria</taxon>
        <taxon>Bacillati</taxon>
        <taxon>Actinomycetota</taxon>
        <taxon>Actinomycetes</taxon>
        <taxon>Micrococcales</taxon>
        <taxon>Micrococcaceae</taxon>
        <taxon>Arthrobacter</taxon>
    </lineage>
</organism>
<protein>
    <submittedName>
        <fullName evidence="3">Maleylpyruvate isomerase family mycothiol-dependent enzyme</fullName>
    </submittedName>
</protein>
<proteinExistence type="predicted"/>
<dbReference type="InterPro" id="IPR024344">
    <property type="entry name" value="MDMPI_metal-binding"/>
</dbReference>
<dbReference type="InterPro" id="IPR034660">
    <property type="entry name" value="DinB/YfiT-like"/>
</dbReference>
<dbReference type="RefSeq" id="WP_346028625.1">
    <property type="nucleotide sequence ID" value="NZ_BAAAON010000003.1"/>
</dbReference>
<dbReference type="Pfam" id="PF07398">
    <property type="entry name" value="MDMPI_C"/>
    <property type="match status" value="1"/>
</dbReference>